<feature type="transmembrane region" description="Helical" evidence="23">
    <location>
        <begin position="2843"/>
        <end position="2861"/>
    </location>
</feature>
<dbReference type="GO" id="GO:0004930">
    <property type="term" value="F:G protein-coupled receptor activity"/>
    <property type="evidence" value="ECO:0007669"/>
    <property type="project" value="UniProtKB-KW"/>
</dbReference>
<dbReference type="SUPFAM" id="SSF57196">
    <property type="entry name" value="EGF/Laminin"/>
    <property type="match status" value="2"/>
</dbReference>
<dbReference type="PROSITE" id="PS00232">
    <property type="entry name" value="CADHERIN_1"/>
    <property type="match status" value="6"/>
</dbReference>
<dbReference type="GO" id="GO:0008104">
    <property type="term" value="P:intracellular protein localization"/>
    <property type="evidence" value="ECO:0007669"/>
    <property type="project" value="UniProtKB-ARBA"/>
</dbReference>
<evidence type="ECO:0000256" key="15">
    <source>
        <dbReference type="ARBA" id="ARBA00023170"/>
    </source>
</evidence>
<keyword evidence="14 20" id="KW-1015">Disulfide bond</keyword>
<dbReference type="FunFam" id="2.60.40.60:FF:000013">
    <property type="entry name" value="Cadherin EGF LAG seven-pass G-type receptor"/>
    <property type="match status" value="1"/>
</dbReference>
<keyword evidence="17" id="KW-0807">Transducer</keyword>
<feature type="domain" description="Laminin G" evidence="24">
    <location>
        <begin position="1915"/>
        <end position="2089"/>
    </location>
</feature>
<keyword evidence="13 23" id="KW-0472">Membrane</keyword>
<dbReference type="CDD" id="cd15441">
    <property type="entry name" value="7tmB2_CELSR_Adhesion_IV"/>
    <property type="match status" value="1"/>
</dbReference>
<dbReference type="SMART" id="SM00282">
    <property type="entry name" value="LamG"/>
    <property type="match status" value="2"/>
</dbReference>
<feature type="disulfide bond" evidence="20">
    <location>
        <begin position="1901"/>
        <end position="1910"/>
    </location>
</feature>
<evidence type="ECO:0000256" key="4">
    <source>
        <dbReference type="ARBA" id="ARBA00022475"/>
    </source>
</evidence>
<feature type="transmembrane region" description="Helical" evidence="23">
    <location>
        <begin position="2882"/>
        <end position="2902"/>
    </location>
</feature>
<keyword evidence="31" id="KW-1185">Reference proteome</keyword>
<evidence type="ECO:0000256" key="2">
    <source>
        <dbReference type="ARBA" id="ARBA00004651"/>
    </source>
</evidence>
<dbReference type="Gene3D" id="2.60.220.50">
    <property type="match status" value="1"/>
</dbReference>
<dbReference type="GO" id="GO:0007163">
    <property type="term" value="P:establishment or maintenance of cell polarity"/>
    <property type="evidence" value="ECO:0007669"/>
    <property type="project" value="UniProtKB-ARBA"/>
</dbReference>
<keyword evidence="11 23" id="KW-1133">Transmembrane helix</keyword>
<dbReference type="InterPro" id="IPR032471">
    <property type="entry name" value="AGRL2-4_GAIN_subdom_A"/>
</dbReference>
<feature type="transmembrane region" description="Helical" evidence="23">
    <location>
        <begin position="2963"/>
        <end position="2982"/>
    </location>
</feature>
<feature type="disulfide bond" evidence="21">
    <location>
        <begin position="2227"/>
        <end position="2239"/>
    </location>
</feature>
<evidence type="ECO:0000256" key="12">
    <source>
        <dbReference type="ARBA" id="ARBA00023040"/>
    </source>
</evidence>
<proteinExistence type="predicted"/>
<feature type="disulfide bond" evidence="20">
    <location>
        <begin position="1583"/>
        <end position="1592"/>
    </location>
</feature>
<dbReference type="GO" id="GO:0030855">
    <property type="term" value="P:epithelial cell differentiation"/>
    <property type="evidence" value="ECO:0007669"/>
    <property type="project" value="UniProtKB-ARBA"/>
</dbReference>
<feature type="transmembrane region" description="Helical" evidence="23">
    <location>
        <begin position="2811"/>
        <end position="2828"/>
    </location>
</feature>
<dbReference type="FunFam" id="2.60.120.200:FF:000173">
    <property type="entry name" value="Cadherin EGF LAG seven-pass G-type receptor"/>
    <property type="match status" value="1"/>
</dbReference>
<dbReference type="Pfam" id="PF00053">
    <property type="entry name" value="EGF_laminin"/>
    <property type="match status" value="1"/>
</dbReference>
<evidence type="ECO:0000256" key="18">
    <source>
        <dbReference type="ARBA" id="ARBA00023292"/>
    </source>
</evidence>
<dbReference type="InterPro" id="IPR015919">
    <property type="entry name" value="Cadherin-like_sf"/>
</dbReference>
<dbReference type="PROSITE" id="PS01248">
    <property type="entry name" value="EGF_LAM_1"/>
    <property type="match status" value="1"/>
</dbReference>
<feature type="region of interest" description="Disordered" evidence="22">
    <location>
        <begin position="354"/>
        <end position="379"/>
    </location>
</feature>
<feature type="region of interest" description="Disordered" evidence="22">
    <location>
        <begin position="1213"/>
        <end position="1238"/>
    </location>
</feature>
<dbReference type="Pfam" id="PF00008">
    <property type="entry name" value="EGF"/>
    <property type="match status" value="1"/>
</dbReference>
<evidence type="ECO:0000256" key="17">
    <source>
        <dbReference type="ARBA" id="ARBA00023224"/>
    </source>
</evidence>
<dbReference type="PROSITE" id="PS50026">
    <property type="entry name" value="EGF_3"/>
    <property type="match status" value="4"/>
</dbReference>
<keyword evidence="15" id="KW-0675">Receptor</keyword>
<feature type="domain" description="Laminin EGF-like" evidence="26">
    <location>
        <begin position="2227"/>
        <end position="2274"/>
    </location>
</feature>
<dbReference type="InterPro" id="IPR000742">
    <property type="entry name" value="EGF"/>
</dbReference>
<dbReference type="CDD" id="cd00055">
    <property type="entry name" value="EGF_Lam"/>
    <property type="match status" value="1"/>
</dbReference>
<dbReference type="InterPro" id="IPR017981">
    <property type="entry name" value="GPCR_2-like_7TM"/>
</dbReference>
<dbReference type="Pfam" id="PF23592">
    <property type="entry name" value="Cadherin_CELSR2_9th"/>
    <property type="match status" value="1"/>
</dbReference>
<dbReference type="PROSITE" id="PS50221">
    <property type="entry name" value="GAIN_B"/>
    <property type="match status" value="1"/>
</dbReference>
<dbReference type="InterPro" id="IPR002126">
    <property type="entry name" value="Cadherin-like_dom"/>
</dbReference>
<dbReference type="InterPro" id="IPR000152">
    <property type="entry name" value="EGF-type_Asp/Asn_hydroxyl_site"/>
</dbReference>
<keyword evidence="16" id="KW-0325">Glycoprotein</keyword>
<dbReference type="PROSITE" id="PS50261">
    <property type="entry name" value="G_PROTEIN_RECEP_F2_4"/>
    <property type="match status" value="1"/>
</dbReference>
<dbReference type="InterPro" id="IPR001881">
    <property type="entry name" value="EGF-like_Ca-bd_dom"/>
</dbReference>
<feature type="domain" description="GAIN-B" evidence="27">
    <location>
        <begin position="2576"/>
        <end position="2765"/>
    </location>
</feature>
<dbReference type="PROSITE" id="PS50027">
    <property type="entry name" value="EGF_LAM_2"/>
    <property type="match status" value="1"/>
</dbReference>
<protein>
    <submittedName>
        <fullName evidence="32">Protocadherin-like wing polarity protein stan</fullName>
    </submittedName>
</protein>
<dbReference type="SMART" id="SM00112">
    <property type="entry name" value="CA"/>
    <property type="match status" value="8"/>
</dbReference>
<dbReference type="GO" id="GO:0001736">
    <property type="term" value="P:establishment of planar polarity"/>
    <property type="evidence" value="ECO:0007669"/>
    <property type="project" value="UniProtKB-ARBA"/>
</dbReference>
<sequence>MAKSIKPFDHHIRIHRFFIPISLLLTCCSTAWALRLYIPSEHNYAGSLLFNVSLDQPRLYRLSSSDLNAPYVHRFFDITNIEGILYIKQQLRCRSESLSEVLPTPVNLYIESKTFLIDGSDQNHLTLIPIHIEFEHETCTGIDHHQSNFANLLYFSDELHYHRDYLNPEFLFHNEPNPQFYSSLAESISETNVLLTIQDDGLCVDRYQFLTRLPKFVSSNVKSFCTTYYHVLGATTVDTMHYDSNLEFRIEHSNQDLISTKRYCLPNGRSFDVQIGLVHLCDNSHHHFHQNNHHSSSHNHTWPKYSFNENVSTSVTPSKSHTYVKPMSSIERLTLTFYSKDFDTEEFMSKLTERRKQFHHSNHQSGRSRRETVSSSNSGPSFDRSLYIVSVPEEREKSFVVTQLVATPGRPAESESSELLYSMSALIDARSQSMFAIDPVSGLVTTTTRLDREFMDVHYLRITVTDGNVPPRTTSTTLQINVLDENDHVPVFEHANYEASLRESAPLGTTVLTIRATDHDSGPNAELEYSILNPTGVNEAFRIDPKQGVITTRAGLDREKNDLYTLTVQASDSGAVQSRKRSHTTVGIKILDENDNYPQFAERSYSVSVDEDVNYASRPVIIRILAHDADEGLNAAVRYSIIGGNTAALFHIDSLNGEVAVVGPLDYETARSYRLVIRAQDGGSPPRSNTTQLLVSVIDKNDNEPRFYTTLFQENVMENVPIGTSVVRVQAYDADDGDNSQLSYHIQRSSNEESSDRTAASMPIDIDLSSGWIITTRELDREEESLYEFTVIARDNGYPIQHSASASVIIQVQDMNDNAPVFEPRNYETVISETAAPGTPVVIVTATDRDENSRLVFQITGGNLRNRFAIVSQNNQGHLTLANPLDYKQERNYVLTISATDPGGKMDLATVYINVTDANTHRPVIQVLKNNGSPFSPTLTTIAEDAPIGTTVLVVEAIDDDVGENARITYSLNEVPEFRIDSNSGAITTVKTLDRETTAGYTLIVTAQDNGIPPLSDIANIEIEVIDVNDNVPLFEQQHYSATVMEDAPIGTSVCQVRASDRDLGLNGQVRYEFEMIDNDVLQHQHQQQSLDIELSSLGVFSIDATSGVIRTNRTLDRETIAKYDLKVIAFDRGSPSLSSSVIVHITIEDCNDNPPRFSSDRLRFYVPENSPIGSVVGQLRATDADEGANARIEYTIVGGSDMKWFALKSSSSSSSSQQQSSITSSSSSSSSVSGDSSSDLVATLITRTELDFESEKKVYNIIVRASSLPLRNDVDVEIHVTDVNDHAPLLRDFAIIFNNYRGHFPLGQVIGRVPAYDADIGDNLRHRFVAGNKANLLLLNETSGELRLSPSLNTNVPTRALLELAVTDGVNEAMARCYLAVNLVTESMLFHSVTVRLNRVTRHQFLSNLYNRFLEGLATVIPCAKENIIIFNIQDDTESESMPVLNVSFSARLSESLRDTESYYSSQFLQERVYISRTLLTELTGLEVLPFDDNLCVREPCLNFEECLSVLKFGNASDFIGTEAILFRSISPVNTFACRCPTGFQGMQHKYECDIEINLCFSNPCQNGGQCVRKEGGYYCDCNDGYAGKNCEINIWTDICRTNLCRGRSKCNSPLSKNLLEHDTKLPLDSYITGNSSASTIDIRAITATQQQGMAICTDCVQSEWSTPFCELRSRSFVTGSYLTFSALKQRYRLNLKLRFATRQSNGLLLYNGRYNELHDYIGLELINGRVYFSFSLGGVNRAQVSVGNRLNDGQWHHVQVNYVNRTATLILDNCDEALLSAVDRYDLGPEFACANRTTLILESRCSDRMQTCFRFLDLTGPLQIGGLPPLPTEFQVENTDFNGCISDLRIDHNLVDFDGYVANNGTIVGCPSKKSFCNTNSCNGRGQCEDAWNGYVCRCENGYTGQDCLISTDTVRHFKGNGFLSFTPNLQPLAYPWIVSFDMRTSARNAIIVAIQLGQSSMVRFEIIGSKLSYGVDDRPPIVIEDMEINDGKWHHVEARWMAIGITLSVDYGQYTKRTRLDGAEILGLYIAKVTVGGHDTPDEITEAYTYRSQAPAFIGCIQSLDVGNSKESWLRPTLEDNVFIGCPSPSSNGNDQCKSDPCPSNSDCIVKGISDHECRCHLGFVGKHCMPICELNPCAYGSTCVTANNTYGYRCLCDRFHSGFYCEDRLPETCPADWWGSPICGPCNCDASKGYDGNCNKTTGQCSCQANRFQPIGSDVCFECDCYTTGSYTNRCDRLNGQCQCRPGVIGRRCDTCPSPFAEVTNRGCEVIYDACPRAFSDGIWWERTPFGSKSTRRCPSGSTGMAHRFCRQGDGWLKPDLFECLSDPFLDLQEQWKIISDSDSQQNGSIVLINTQHSIRLVNDLRTAINVTDSFYGGDVHLVFHLVRRLIQNELYQTGLNLTHKQDRHFLRNLCESTSAILDPRYSTVWERIADIDVGPEQLLKFFNQYAEVLINNQRDTFTEPFEIATKWLIFGLDTVATHELWDLSSLFQRQEHLSKSHDHHSHKPSSIRESNSTPSIYLDFSLPPDPLITSSIDREDDTIPLSQLNPSVVVPKYNNYPLRKHNIDDITKAIIPLKILNIQSFDELRSSLPSSSASASPASLFRPQQQQNALVGYTIFTSMAQFLPSNTDSTVRQRFSNPIKANTPIVTLTMKPANSSAQKFLAKSLHPKIRFRFRTLAREGRSSPQCVYWAFPTSTSVATSGVSNRRSSSRGRWSSKGCELKGFYPPQRFRTSYDYINCSCDRAFGMAVLMDVSGDEFYYEESISQIATSYTLTITSLILLALTLIILSVVRGLDTNSNSIHKNIVLCLFMTELMFLLAVRNRTSLVQMESSCKLVAIFLHYSFQCLFTWMLIESIHLYRMLTEIRDINRGPMRFYYFVGYGVAAIIVALSVGVRADQYGNHLFCFISIYEGVIWGLVTPLCLIIIVNLFVFMLAIQASAQFKASVCDYGNLRTLLWLSIVLVPLLVALWMLALLSINDTIDELHYGYSFMTLICALYIFIAYCLANRRVRFSLNSDWWQSLATSRTRPCLNGSDESVSATRTSVTSRNGQGGYYHSGSTFDVYGLNPPSHGQSNGQPIDSSQMAAVISSSSTTSRSTLTKGSTGIVEPTDDGSNDLGETTDDGYRYHRNHGHGHHHHHRRHHHKCRRRYHHGRSKHSRSRSETIEGSSDDLSYDYSMELASSHTSDDDDNGNQNDDHDVMQSHDADQTTADLMQHHQQNQINQLIQEQQQHTATGSGIYVTNAMNMISEPSSDLSSNAPTVIYGQNNRSSPAAYFAVAKATPVILKQTDDGQQAHLMTTSMVVAGRSNLMAMTAGLNNGADQPVSPIYGHHQTSGQTTEHIYSYARKSNQPEQPSHYSTLGPTTAPINPVIKPIDDVGLPPVTGTTYRSHYQSIKENPLQSAAWSHVRLLQPSSPVSKTSTADESPDKSTSVTNVT</sequence>
<evidence type="ECO:0000256" key="16">
    <source>
        <dbReference type="ARBA" id="ARBA00023180"/>
    </source>
</evidence>
<evidence type="ECO:0000256" key="3">
    <source>
        <dbReference type="ARBA" id="ARBA00022473"/>
    </source>
</evidence>
<comment type="subcellular location">
    <subcellularLocation>
        <location evidence="2">Cell membrane</location>
        <topology evidence="2">Multi-pass membrane protein</topology>
    </subcellularLocation>
    <subcellularLocation>
        <location evidence="1">Membrane</location>
        <topology evidence="1">Single-pass membrane protein</topology>
    </subcellularLocation>
</comment>
<feature type="domain" description="Cadherin" evidence="30">
    <location>
        <begin position="1159"/>
        <end position="1291"/>
    </location>
</feature>
<comment type="caution">
    <text evidence="20">Lacks conserved residue(s) required for the propagation of feature annotation.</text>
</comment>
<dbReference type="FunFam" id="2.60.40.60:FF:000015">
    <property type="entry name" value="FAT atypical cadherin 1"/>
    <property type="match status" value="1"/>
</dbReference>
<dbReference type="PROSITE" id="PS01186">
    <property type="entry name" value="EGF_2"/>
    <property type="match status" value="2"/>
</dbReference>
<feature type="domain" description="G-protein coupled receptors family 2 profile 2" evidence="29">
    <location>
        <begin position="2774"/>
        <end position="3015"/>
    </location>
</feature>
<keyword evidence="4" id="KW-1003">Cell membrane</keyword>
<dbReference type="SMART" id="SM00008">
    <property type="entry name" value="HormR"/>
    <property type="match status" value="1"/>
</dbReference>
<feature type="disulfide bond" evidence="20">
    <location>
        <begin position="2123"/>
        <end position="2132"/>
    </location>
</feature>
<dbReference type="GO" id="GO:0005509">
    <property type="term" value="F:calcium ion binding"/>
    <property type="evidence" value="ECO:0007669"/>
    <property type="project" value="UniProtKB-UniRule"/>
</dbReference>
<dbReference type="FunFam" id="4.10.1240.10:FF:000021">
    <property type="entry name" value="Cadherin EGF LAG seven-pass G-type receptor"/>
    <property type="match status" value="1"/>
</dbReference>
<dbReference type="GO" id="GO:0007156">
    <property type="term" value="P:homophilic cell adhesion via plasma membrane adhesion molecules"/>
    <property type="evidence" value="ECO:0007669"/>
    <property type="project" value="InterPro"/>
</dbReference>
<dbReference type="CDD" id="cd00110">
    <property type="entry name" value="LamG"/>
    <property type="match status" value="2"/>
</dbReference>
<keyword evidence="6 23" id="KW-0812">Transmembrane</keyword>
<feature type="region of interest" description="Disordered" evidence="22">
    <location>
        <begin position="3421"/>
        <end position="3445"/>
    </location>
</feature>
<dbReference type="InterPro" id="IPR002049">
    <property type="entry name" value="LE_dom"/>
</dbReference>
<evidence type="ECO:0000256" key="10">
    <source>
        <dbReference type="ARBA" id="ARBA00022889"/>
    </source>
</evidence>
<dbReference type="InterPro" id="IPR001791">
    <property type="entry name" value="Laminin_G"/>
</dbReference>
<evidence type="ECO:0000259" key="24">
    <source>
        <dbReference type="PROSITE" id="PS50025"/>
    </source>
</evidence>
<dbReference type="InterPro" id="IPR057244">
    <property type="entry name" value="GAIN_B"/>
</dbReference>
<dbReference type="SUPFAM" id="SSF49899">
    <property type="entry name" value="Concanavalin A-like lectins/glucanases"/>
    <property type="match status" value="2"/>
</dbReference>
<evidence type="ECO:0000259" key="30">
    <source>
        <dbReference type="PROSITE" id="PS50268"/>
    </source>
</evidence>
<feature type="domain" description="EGF-like" evidence="25">
    <location>
        <begin position="2096"/>
        <end position="2133"/>
    </location>
</feature>
<evidence type="ECO:0000256" key="5">
    <source>
        <dbReference type="ARBA" id="ARBA00022536"/>
    </source>
</evidence>
<dbReference type="InterPro" id="IPR036445">
    <property type="entry name" value="GPCR_2_extracell_dom_sf"/>
</dbReference>
<dbReference type="FunCoup" id="A0A6P6Y418">
    <property type="interactions" value="112"/>
</dbReference>
<dbReference type="CDD" id="cd11304">
    <property type="entry name" value="Cadherin_repeat"/>
    <property type="match status" value="9"/>
</dbReference>
<dbReference type="GO" id="GO:0048468">
    <property type="term" value="P:cell development"/>
    <property type="evidence" value="ECO:0007669"/>
    <property type="project" value="UniProtKB-ARBA"/>
</dbReference>
<dbReference type="PROSITE" id="PS00022">
    <property type="entry name" value="EGF_1"/>
    <property type="match status" value="4"/>
</dbReference>
<evidence type="ECO:0000313" key="32">
    <source>
        <dbReference type="RefSeq" id="XP_027199144.1"/>
    </source>
</evidence>
<feature type="domain" description="Cadherin" evidence="30">
    <location>
        <begin position="934"/>
        <end position="1035"/>
    </location>
</feature>
<evidence type="ECO:0000259" key="29">
    <source>
        <dbReference type="PROSITE" id="PS50261"/>
    </source>
</evidence>
<dbReference type="SMART" id="SM00180">
    <property type="entry name" value="EGF_Lam"/>
    <property type="match status" value="1"/>
</dbReference>
<feature type="region of interest" description="Disordered" evidence="22">
    <location>
        <begin position="3092"/>
        <end position="3209"/>
    </location>
</feature>
<feature type="disulfide bond" evidence="20">
    <location>
        <begin position="2141"/>
        <end position="2158"/>
    </location>
</feature>
<dbReference type="Gene3D" id="2.60.40.60">
    <property type="entry name" value="Cadherins"/>
    <property type="match status" value="9"/>
</dbReference>
<dbReference type="OMA" id="TEVYTVI"/>
<evidence type="ECO:0000256" key="21">
    <source>
        <dbReference type="PROSITE-ProRule" id="PRU00460"/>
    </source>
</evidence>
<feature type="domain" description="Cadherin" evidence="30">
    <location>
        <begin position="601"/>
        <end position="707"/>
    </location>
</feature>
<feature type="compositionally biased region" description="Basic residues" evidence="22">
    <location>
        <begin position="3135"/>
        <end position="3167"/>
    </location>
</feature>
<feature type="disulfide bond" evidence="20">
    <location>
        <begin position="2160"/>
        <end position="2169"/>
    </location>
</feature>
<evidence type="ECO:0000256" key="1">
    <source>
        <dbReference type="ARBA" id="ARBA00004167"/>
    </source>
</evidence>
<gene>
    <name evidence="32" type="primary">LOC113793330</name>
</gene>
<organism evidence="31 32">
    <name type="scientific">Dermatophagoides pteronyssinus</name>
    <name type="common">European house dust mite</name>
    <dbReference type="NCBI Taxonomy" id="6956"/>
    <lineage>
        <taxon>Eukaryota</taxon>
        <taxon>Metazoa</taxon>
        <taxon>Ecdysozoa</taxon>
        <taxon>Arthropoda</taxon>
        <taxon>Chelicerata</taxon>
        <taxon>Arachnida</taxon>
        <taxon>Acari</taxon>
        <taxon>Acariformes</taxon>
        <taxon>Sarcoptiformes</taxon>
        <taxon>Astigmata</taxon>
        <taxon>Psoroptidia</taxon>
        <taxon>Analgoidea</taxon>
        <taxon>Pyroglyphidae</taxon>
        <taxon>Dermatophagoidinae</taxon>
        <taxon>Dermatophagoides</taxon>
    </lineage>
</organism>
<accession>A0A6P6Y418</accession>
<evidence type="ECO:0000256" key="8">
    <source>
        <dbReference type="ARBA" id="ARBA00022737"/>
    </source>
</evidence>
<dbReference type="FunFam" id="2.60.40.60:FF:000020">
    <property type="entry name" value="Dachsous cadherin-related 1b"/>
    <property type="match status" value="1"/>
</dbReference>
<feature type="compositionally biased region" description="Acidic residues" evidence="22">
    <location>
        <begin position="3117"/>
        <end position="3130"/>
    </location>
</feature>
<feature type="domain" description="Cadherin" evidence="30">
    <location>
        <begin position="1036"/>
        <end position="1158"/>
    </location>
</feature>
<dbReference type="PANTHER" id="PTHR24026">
    <property type="entry name" value="FAT ATYPICAL CADHERIN-RELATED"/>
    <property type="match status" value="1"/>
</dbReference>
<dbReference type="InterPro" id="IPR020894">
    <property type="entry name" value="Cadherin_CS"/>
</dbReference>
<dbReference type="Gene3D" id="2.170.300.10">
    <property type="entry name" value="Tie2 ligand-binding domain superfamily"/>
    <property type="match status" value="1"/>
</dbReference>
<keyword evidence="3" id="KW-0217">Developmental protein</keyword>
<evidence type="ECO:0000256" key="20">
    <source>
        <dbReference type="PROSITE-ProRule" id="PRU00076"/>
    </source>
</evidence>
<dbReference type="GO" id="GO:0007424">
    <property type="term" value="P:open tracheal system development"/>
    <property type="evidence" value="ECO:0007669"/>
    <property type="project" value="UniProtKB-ARBA"/>
</dbReference>
<dbReference type="CDD" id="cd00054">
    <property type="entry name" value="EGF_CA"/>
    <property type="match status" value="3"/>
</dbReference>
<feature type="domain" description="Cadherin" evidence="30">
    <location>
        <begin position="823"/>
        <end position="925"/>
    </location>
</feature>
<evidence type="ECO:0000256" key="9">
    <source>
        <dbReference type="ARBA" id="ARBA00022837"/>
    </source>
</evidence>
<dbReference type="GO" id="GO:0048513">
    <property type="term" value="P:animal organ development"/>
    <property type="evidence" value="ECO:0007669"/>
    <property type="project" value="UniProtKB-ARBA"/>
</dbReference>
<dbReference type="OrthoDB" id="6488170at2759"/>
<feature type="domain" description="EGF-like" evidence="25">
    <location>
        <begin position="1557"/>
        <end position="1593"/>
    </location>
</feature>
<dbReference type="Pfam" id="PF00002">
    <property type="entry name" value="7tm_2"/>
    <property type="match status" value="1"/>
</dbReference>
<dbReference type="PRINTS" id="PR00205">
    <property type="entry name" value="CADHERIN"/>
</dbReference>
<dbReference type="InterPro" id="IPR000203">
    <property type="entry name" value="GPS"/>
</dbReference>
<keyword evidence="10" id="KW-0130">Cell adhesion</keyword>
<feature type="transmembrane region" description="Helical" evidence="23">
    <location>
        <begin position="2994"/>
        <end position="3014"/>
    </location>
</feature>
<dbReference type="InterPro" id="IPR046338">
    <property type="entry name" value="GAIN_dom_sf"/>
</dbReference>
<dbReference type="FunFam" id="2.60.40.60:FF:000080">
    <property type="entry name" value="FAT atypical cadherin 1"/>
    <property type="match status" value="1"/>
</dbReference>
<feature type="domain" description="Cadherin" evidence="30">
    <location>
        <begin position="493"/>
        <end position="600"/>
    </location>
</feature>
<keyword evidence="18 21" id="KW-0424">Laminin EGF-like domain</keyword>
<evidence type="ECO:0000256" key="13">
    <source>
        <dbReference type="ARBA" id="ARBA00023136"/>
    </source>
</evidence>
<dbReference type="InterPro" id="IPR001879">
    <property type="entry name" value="GPCR_2_extracellular_dom"/>
</dbReference>
<keyword evidence="5 20" id="KW-0245">EGF-like domain</keyword>
<feature type="transmembrane region" description="Helical" evidence="23">
    <location>
        <begin position="2779"/>
        <end position="2799"/>
    </location>
</feature>
<evidence type="ECO:0000256" key="19">
    <source>
        <dbReference type="PROSITE-ProRule" id="PRU00043"/>
    </source>
</evidence>
<dbReference type="PROSITE" id="PS50268">
    <property type="entry name" value="CADHERIN_2"/>
    <property type="match status" value="8"/>
</dbReference>
<dbReference type="KEGG" id="dpte:113793330"/>
<dbReference type="Pfam" id="PF02210">
    <property type="entry name" value="Laminin_G_2"/>
    <property type="match status" value="2"/>
</dbReference>
<evidence type="ECO:0000256" key="6">
    <source>
        <dbReference type="ARBA" id="ARBA00022692"/>
    </source>
</evidence>
<feature type="domain" description="EGF-like" evidence="25">
    <location>
        <begin position="1875"/>
        <end position="1911"/>
    </location>
</feature>
<dbReference type="CTD" id="36125"/>
<dbReference type="PROSITE" id="PS50025">
    <property type="entry name" value="LAM_G_DOMAIN"/>
    <property type="match status" value="2"/>
</dbReference>
<dbReference type="InterPro" id="IPR013320">
    <property type="entry name" value="ConA-like_dom_sf"/>
</dbReference>
<dbReference type="FunFam" id="2.10.25.10:FF:000255">
    <property type="entry name" value="Sushi, nidogen and EGF-like domains 1"/>
    <property type="match status" value="1"/>
</dbReference>
<evidence type="ECO:0000259" key="26">
    <source>
        <dbReference type="PROSITE" id="PS50027"/>
    </source>
</evidence>
<evidence type="ECO:0000256" key="14">
    <source>
        <dbReference type="ARBA" id="ARBA00023157"/>
    </source>
</evidence>
<dbReference type="GO" id="GO:0005886">
    <property type="term" value="C:plasma membrane"/>
    <property type="evidence" value="ECO:0007669"/>
    <property type="project" value="UniProtKB-SubCell"/>
</dbReference>
<evidence type="ECO:0000256" key="23">
    <source>
        <dbReference type="SAM" id="Phobius"/>
    </source>
</evidence>
<reference evidence="32" key="1">
    <citation type="submission" date="2025-08" db="UniProtKB">
        <authorList>
            <consortium name="RefSeq"/>
        </authorList>
    </citation>
    <scope>IDENTIFICATION</scope>
    <source>
        <strain evidence="32">Airmid</strain>
    </source>
</reference>
<feature type="domain" description="EGF-like" evidence="25">
    <location>
        <begin position="2134"/>
        <end position="2170"/>
    </location>
</feature>
<dbReference type="SMART" id="SM00179">
    <property type="entry name" value="EGF_CA"/>
    <property type="match status" value="3"/>
</dbReference>
<dbReference type="PROSITE" id="PS00010">
    <property type="entry name" value="ASX_HYDROXYL"/>
    <property type="match status" value="1"/>
</dbReference>
<name>A0A6P6Y418_DERPT</name>
<feature type="domain" description="Laminin G" evidence="24">
    <location>
        <begin position="1673"/>
        <end position="1872"/>
    </location>
</feature>
<keyword evidence="9 19" id="KW-0106">Calcium</keyword>
<dbReference type="Pfam" id="PF00028">
    <property type="entry name" value="Cadherin"/>
    <property type="match status" value="7"/>
</dbReference>
<feature type="compositionally biased region" description="Low complexity" evidence="22">
    <location>
        <begin position="3045"/>
        <end position="3056"/>
    </location>
</feature>
<feature type="domain" description="G-protein coupled receptors family 2 profile 1" evidence="28">
    <location>
        <begin position="2259"/>
        <end position="2332"/>
    </location>
</feature>
<dbReference type="Gene3D" id="4.10.1240.10">
    <property type="entry name" value="GPCR, family 2, extracellular hormone receptor domain"/>
    <property type="match status" value="1"/>
</dbReference>
<dbReference type="InterPro" id="IPR056286">
    <property type="entry name" value="Cadherin_CELSR1-3_9th"/>
</dbReference>
<evidence type="ECO:0000259" key="28">
    <source>
        <dbReference type="PROSITE" id="PS50227"/>
    </source>
</evidence>
<dbReference type="FunFam" id="2.60.40.60:FF:000033">
    <property type="entry name" value="FAT atypical cadherin 1"/>
    <property type="match status" value="1"/>
</dbReference>
<dbReference type="PROSITE" id="PS50227">
    <property type="entry name" value="G_PROTEIN_RECEP_F2_3"/>
    <property type="match status" value="1"/>
</dbReference>
<dbReference type="Gene3D" id="2.60.120.200">
    <property type="match status" value="2"/>
</dbReference>
<evidence type="ECO:0000259" key="25">
    <source>
        <dbReference type="PROSITE" id="PS50026"/>
    </source>
</evidence>
<dbReference type="Gene3D" id="1.20.1070.10">
    <property type="entry name" value="Rhodopsin 7-helix transmembrane proteins"/>
    <property type="match status" value="1"/>
</dbReference>
<feature type="transmembrane region" description="Helical" evidence="23">
    <location>
        <begin position="2922"/>
        <end position="2943"/>
    </location>
</feature>
<feature type="domain" description="Cadherin" evidence="30">
    <location>
        <begin position="708"/>
        <end position="822"/>
    </location>
</feature>
<dbReference type="InParanoid" id="A0A6P6Y418"/>
<feature type="disulfide bond" evidence="21">
    <location>
        <begin position="2248"/>
        <end position="2257"/>
    </location>
</feature>
<dbReference type="PANTHER" id="PTHR24026:SF51">
    <property type="entry name" value="PROTOCADHERIN-LIKE WING POLARITY PROTEIN STAN"/>
    <property type="match status" value="1"/>
</dbReference>
<dbReference type="Pfam" id="PF16489">
    <property type="entry name" value="GAIN"/>
    <property type="match status" value="1"/>
</dbReference>
<dbReference type="SUPFAM" id="SSF49313">
    <property type="entry name" value="Cadherin-like"/>
    <property type="match status" value="9"/>
</dbReference>
<dbReference type="SMART" id="SM00181">
    <property type="entry name" value="EGF"/>
    <property type="match status" value="6"/>
</dbReference>
<evidence type="ECO:0000259" key="27">
    <source>
        <dbReference type="PROSITE" id="PS50221"/>
    </source>
</evidence>
<dbReference type="Gene3D" id="2.10.25.10">
    <property type="entry name" value="Laminin"/>
    <property type="match status" value="3"/>
</dbReference>
<feature type="domain" description="Cadherin" evidence="30">
    <location>
        <begin position="383"/>
        <end position="492"/>
    </location>
</feature>
<evidence type="ECO:0000313" key="31">
    <source>
        <dbReference type="Proteomes" id="UP000515146"/>
    </source>
</evidence>
<keyword evidence="8" id="KW-0677">Repeat</keyword>
<keyword evidence="12" id="KW-0297">G-protein coupled receptor</keyword>
<keyword evidence="7" id="KW-0732">Signal</keyword>
<evidence type="ECO:0000256" key="22">
    <source>
        <dbReference type="SAM" id="MobiDB-lite"/>
    </source>
</evidence>
<feature type="region of interest" description="Disordered" evidence="22">
    <location>
        <begin position="3040"/>
        <end position="3061"/>
    </location>
</feature>
<dbReference type="Proteomes" id="UP000515146">
    <property type="component" value="Unplaced"/>
</dbReference>
<evidence type="ECO:0000256" key="11">
    <source>
        <dbReference type="ARBA" id="ARBA00022989"/>
    </source>
</evidence>
<dbReference type="FunFam" id="2.10.25.10:FF:000011">
    <property type="entry name" value="Cadherin EGF LAG seven-pass G-type receptor"/>
    <property type="match status" value="1"/>
</dbReference>
<feature type="compositionally biased region" description="Low complexity" evidence="22">
    <location>
        <begin position="3092"/>
        <end position="3112"/>
    </location>
</feature>
<dbReference type="InterPro" id="IPR000832">
    <property type="entry name" value="GPCR_2_secretin-like"/>
</dbReference>
<feature type="disulfide bond" evidence="21">
    <location>
        <begin position="2229"/>
        <end position="2246"/>
    </location>
</feature>
<evidence type="ECO:0000256" key="7">
    <source>
        <dbReference type="ARBA" id="ARBA00022729"/>
    </source>
</evidence>
<dbReference type="SMART" id="SM00303">
    <property type="entry name" value="GPS"/>
    <property type="match status" value="1"/>
</dbReference>
<dbReference type="FunFam" id="2.60.40.60:FF:000024">
    <property type="entry name" value="FAT atypical cadherin 3"/>
    <property type="match status" value="1"/>
</dbReference>
<dbReference type="RefSeq" id="XP_027199144.1">
    <property type="nucleotide sequence ID" value="XM_027343343.1"/>
</dbReference>
<dbReference type="GO" id="GO:0007166">
    <property type="term" value="P:cell surface receptor signaling pathway"/>
    <property type="evidence" value="ECO:0007669"/>
    <property type="project" value="InterPro"/>
</dbReference>